<dbReference type="RefSeq" id="WP_161081832.1">
    <property type="nucleotide sequence ID" value="NZ_WWCX01000001.1"/>
</dbReference>
<sequence length="72" mass="7680">MLINEVIEVGGRQWKVRQAVSHEAALNEIAMARCTGSIGGKSSQVIDGVETVLANVVRLNSDGTETKAYSGY</sequence>
<name>A0A845GF67_9BURK</name>
<evidence type="ECO:0000313" key="1">
    <source>
        <dbReference type="EMBL" id="MYM92571.1"/>
    </source>
</evidence>
<protein>
    <submittedName>
        <fullName evidence="1">Uncharacterized protein</fullName>
    </submittedName>
</protein>
<evidence type="ECO:0000313" key="2">
    <source>
        <dbReference type="Proteomes" id="UP000447355"/>
    </source>
</evidence>
<organism evidence="1 2">
    <name type="scientific">Duganella vulcania</name>
    <dbReference type="NCBI Taxonomy" id="2692166"/>
    <lineage>
        <taxon>Bacteria</taxon>
        <taxon>Pseudomonadati</taxon>
        <taxon>Pseudomonadota</taxon>
        <taxon>Betaproteobacteria</taxon>
        <taxon>Burkholderiales</taxon>
        <taxon>Oxalobacteraceae</taxon>
        <taxon>Telluria group</taxon>
        <taxon>Duganella</taxon>
    </lineage>
</organism>
<gene>
    <name evidence="1" type="ORF">GTP90_01705</name>
</gene>
<proteinExistence type="predicted"/>
<accession>A0A845GF67</accession>
<dbReference type="EMBL" id="WWCX01000001">
    <property type="protein sequence ID" value="MYM92571.1"/>
    <property type="molecule type" value="Genomic_DNA"/>
</dbReference>
<reference evidence="1" key="1">
    <citation type="submission" date="2019-12" db="EMBL/GenBank/DDBJ databases">
        <title>Novel species isolated from a subtropical stream in China.</title>
        <authorList>
            <person name="Lu H."/>
        </authorList>
    </citation>
    <scope>NUCLEOTIDE SEQUENCE [LARGE SCALE GENOMIC DNA]</scope>
    <source>
        <strain evidence="1">FT81W</strain>
    </source>
</reference>
<dbReference type="AlphaFoldDB" id="A0A845GF67"/>
<dbReference type="Proteomes" id="UP000447355">
    <property type="component" value="Unassembled WGS sequence"/>
</dbReference>
<comment type="caution">
    <text evidence="1">The sequence shown here is derived from an EMBL/GenBank/DDBJ whole genome shotgun (WGS) entry which is preliminary data.</text>
</comment>